<dbReference type="EMBL" id="CP087164">
    <property type="protein sequence ID" value="UGS36317.1"/>
    <property type="molecule type" value="Genomic_DNA"/>
</dbReference>
<proteinExistence type="inferred from homology"/>
<reference evidence="3" key="1">
    <citation type="journal article" date="2022" name="Int. J. Syst. Evol. Microbiol.">
        <title>Pseudomonas aegrilactucae sp. nov. and Pseudomonas morbosilactucae sp. nov., pathogens causing bacterial rot of lettuce in Japan.</title>
        <authorList>
            <person name="Sawada H."/>
            <person name="Fujikawa T."/>
            <person name="Satou M."/>
        </authorList>
    </citation>
    <scope>NUCLEOTIDE SEQUENCE</scope>
    <source>
        <strain evidence="3">0166_1</strain>
    </source>
</reference>
<accession>A0A9E6XXF0</accession>
<dbReference type="InterPro" id="IPR003425">
    <property type="entry name" value="CCB3/YggT"/>
</dbReference>
<gene>
    <name evidence="3" type="ORF">DSM104329_02721</name>
</gene>
<evidence type="ECO:0008006" key="5">
    <source>
        <dbReference type="Google" id="ProtNLM"/>
    </source>
</evidence>
<dbReference type="Proteomes" id="UP001162834">
    <property type="component" value="Chromosome"/>
</dbReference>
<protein>
    <recommendedName>
        <fullName evidence="5">YggT family protein</fullName>
    </recommendedName>
</protein>
<sequence length="101" mass="11273">MTPLMAAITRGDVADYVAAFFRVWSLLILAYIVLSLVYAFGRLPYSRVLNVIFEFLRDVADPLLRPFRRILPNFGPFDFSPILALIALGIVGSIVVSIIRG</sequence>
<feature type="transmembrane region" description="Helical" evidence="2">
    <location>
        <begin position="79"/>
        <end position="99"/>
    </location>
</feature>
<comment type="similarity">
    <text evidence="1">Belongs to the YggT family.</text>
</comment>
<keyword evidence="2" id="KW-0812">Transmembrane</keyword>
<dbReference type="GO" id="GO:0016020">
    <property type="term" value="C:membrane"/>
    <property type="evidence" value="ECO:0007669"/>
    <property type="project" value="InterPro"/>
</dbReference>
<dbReference type="PANTHER" id="PTHR33219">
    <property type="entry name" value="YLMG HOMOLOG PROTEIN 2, CHLOROPLASTIC"/>
    <property type="match status" value="1"/>
</dbReference>
<name>A0A9E6XXF0_9ACTN</name>
<keyword evidence="2" id="KW-1133">Transmembrane helix</keyword>
<keyword evidence="4" id="KW-1185">Reference proteome</keyword>
<dbReference type="KEGG" id="sbae:DSM104329_02721"/>
<feature type="transmembrane region" description="Helical" evidence="2">
    <location>
        <begin position="21"/>
        <end position="41"/>
    </location>
</feature>
<keyword evidence="2" id="KW-0472">Membrane</keyword>
<evidence type="ECO:0000313" key="4">
    <source>
        <dbReference type="Proteomes" id="UP001162834"/>
    </source>
</evidence>
<dbReference type="Pfam" id="PF02325">
    <property type="entry name" value="CCB3_YggT"/>
    <property type="match status" value="1"/>
</dbReference>
<evidence type="ECO:0000313" key="3">
    <source>
        <dbReference type="EMBL" id="UGS36317.1"/>
    </source>
</evidence>
<organism evidence="3 4">
    <name type="scientific">Capillimicrobium parvum</name>
    <dbReference type="NCBI Taxonomy" id="2884022"/>
    <lineage>
        <taxon>Bacteria</taxon>
        <taxon>Bacillati</taxon>
        <taxon>Actinomycetota</taxon>
        <taxon>Thermoleophilia</taxon>
        <taxon>Solirubrobacterales</taxon>
        <taxon>Capillimicrobiaceae</taxon>
        <taxon>Capillimicrobium</taxon>
    </lineage>
</organism>
<dbReference type="RefSeq" id="WP_259315990.1">
    <property type="nucleotide sequence ID" value="NZ_CP087164.1"/>
</dbReference>
<evidence type="ECO:0000256" key="1">
    <source>
        <dbReference type="ARBA" id="ARBA00010894"/>
    </source>
</evidence>
<dbReference type="AlphaFoldDB" id="A0A9E6XXF0"/>
<dbReference type="PANTHER" id="PTHR33219:SF14">
    <property type="entry name" value="PROTEIN COFACTOR ASSEMBLY OF COMPLEX C SUBUNIT B CCB3, CHLOROPLASTIC-RELATED"/>
    <property type="match status" value="1"/>
</dbReference>
<evidence type="ECO:0000256" key="2">
    <source>
        <dbReference type="SAM" id="Phobius"/>
    </source>
</evidence>